<dbReference type="InterPro" id="IPR000297">
    <property type="entry name" value="PPIase_PpiC"/>
</dbReference>
<dbReference type="EMBL" id="DTMQ01000036">
    <property type="protein sequence ID" value="HGE99463.1"/>
    <property type="molecule type" value="Genomic_DNA"/>
</dbReference>
<protein>
    <recommendedName>
        <fullName evidence="2">peptidylprolyl isomerase</fullName>
        <ecNumber evidence="2">5.2.1.8</ecNumber>
    </recommendedName>
</protein>
<evidence type="ECO:0000256" key="6">
    <source>
        <dbReference type="PROSITE-ProRule" id="PRU00278"/>
    </source>
</evidence>
<dbReference type="AlphaFoldDB" id="A0A7C3UPS7"/>
<gene>
    <name evidence="8" type="ORF">ENX07_05265</name>
</gene>
<dbReference type="InterPro" id="IPR046357">
    <property type="entry name" value="PPIase_dom_sf"/>
</dbReference>
<proteinExistence type="predicted"/>
<dbReference type="GO" id="GO:0003755">
    <property type="term" value="F:peptidyl-prolyl cis-trans isomerase activity"/>
    <property type="evidence" value="ECO:0007669"/>
    <property type="project" value="UniProtKB-KW"/>
</dbReference>
<dbReference type="Gene3D" id="3.10.50.40">
    <property type="match status" value="1"/>
</dbReference>
<dbReference type="SUPFAM" id="SSF54534">
    <property type="entry name" value="FKBP-like"/>
    <property type="match status" value="1"/>
</dbReference>
<organism evidence="8">
    <name type="scientific">candidate division WOR-3 bacterium</name>
    <dbReference type="NCBI Taxonomy" id="2052148"/>
    <lineage>
        <taxon>Bacteria</taxon>
        <taxon>Bacteria division WOR-3</taxon>
    </lineage>
</organism>
<evidence type="ECO:0000259" key="7">
    <source>
        <dbReference type="PROSITE" id="PS50198"/>
    </source>
</evidence>
<dbReference type="PROSITE" id="PS50198">
    <property type="entry name" value="PPIC_PPIASE_2"/>
    <property type="match status" value="1"/>
</dbReference>
<keyword evidence="4 6" id="KW-0697">Rotamase</keyword>
<evidence type="ECO:0000256" key="4">
    <source>
        <dbReference type="ARBA" id="ARBA00023110"/>
    </source>
</evidence>
<reference evidence="8" key="1">
    <citation type="journal article" date="2020" name="mSystems">
        <title>Genome- and Community-Level Interaction Insights into Carbon Utilization and Element Cycling Functions of Hydrothermarchaeota in Hydrothermal Sediment.</title>
        <authorList>
            <person name="Zhou Z."/>
            <person name="Liu Y."/>
            <person name="Xu W."/>
            <person name="Pan J."/>
            <person name="Luo Z.H."/>
            <person name="Li M."/>
        </authorList>
    </citation>
    <scope>NUCLEOTIDE SEQUENCE [LARGE SCALE GENOMIC DNA]</scope>
    <source>
        <strain evidence="8">SpSt-906</strain>
    </source>
</reference>
<dbReference type="PANTHER" id="PTHR47245:SF1">
    <property type="entry name" value="FOLDASE PROTEIN PRSA"/>
    <property type="match status" value="1"/>
</dbReference>
<dbReference type="InterPro" id="IPR050245">
    <property type="entry name" value="PrsA_foldase"/>
</dbReference>
<evidence type="ECO:0000313" key="8">
    <source>
        <dbReference type="EMBL" id="HGE99463.1"/>
    </source>
</evidence>
<name>A0A7C3UPS7_UNCW3</name>
<evidence type="ECO:0000256" key="2">
    <source>
        <dbReference type="ARBA" id="ARBA00013194"/>
    </source>
</evidence>
<dbReference type="PANTHER" id="PTHR47245">
    <property type="entry name" value="PEPTIDYLPROLYL ISOMERASE"/>
    <property type="match status" value="1"/>
</dbReference>
<sequence>MNRLGRGEKMKRVIFLVLFAFLVLFCEKGDYIARVGNSYLTRKALDAQLPAGVELQKENLPSVLDKWVSSELIYQEAKRRGIDKREDVKYRMEQLLKDFLVNEFVEEELEKIKVSPAEALDYFNKHKEEFLCEVKISRIVVADENLAHSLLEAIKSGKDFKALAQEFSQDLVLKGGEESNYIPRGSLNDPNLEEAIFSLEPNQVSDVLKTQEGYQIIKLIDKKKVKKDVAFKDVSEYINNVLKYRKSREHLDSLIAFLRSKTKVEIRPDAYFKK</sequence>
<evidence type="ECO:0000256" key="5">
    <source>
        <dbReference type="ARBA" id="ARBA00023235"/>
    </source>
</evidence>
<comment type="caution">
    <text evidence="8">The sequence shown here is derived from an EMBL/GenBank/DDBJ whole genome shotgun (WGS) entry which is preliminary data.</text>
</comment>
<comment type="catalytic activity">
    <reaction evidence="1">
        <text>[protein]-peptidylproline (omega=180) = [protein]-peptidylproline (omega=0)</text>
        <dbReference type="Rhea" id="RHEA:16237"/>
        <dbReference type="Rhea" id="RHEA-COMP:10747"/>
        <dbReference type="Rhea" id="RHEA-COMP:10748"/>
        <dbReference type="ChEBI" id="CHEBI:83833"/>
        <dbReference type="ChEBI" id="CHEBI:83834"/>
        <dbReference type="EC" id="5.2.1.8"/>
    </reaction>
</comment>
<feature type="domain" description="PpiC" evidence="7">
    <location>
        <begin position="131"/>
        <end position="221"/>
    </location>
</feature>
<accession>A0A7C3UPS7</accession>
<evidence type="ECO:0000256" key="1">
    <source>
        <dbReference type="ARBA" id="ARBA00000971"/>
    </source>
</evidence>
<dbReference type="EC" id="5.2.1.8" evidence="2"/>
<keyword evidence="5 6" id="KW-0413">Isomerase</keyword>
<evidence type="ECO:0000256" key="3">
    <source>
        <dbReference type="ARBA" id="ARBA00022729"/>
    </source>
</evidence>
<dbReference type="Pfam" id="PF13145">
    <property type="entry name" value="Rotamase_2"/>
    <property type="match status" value="1"/>
</dbReference>
<keyword evidence="3" id="KW-0732">Signal</keyword>